<keyword evidence="1" id="KW-1133">Transmembrane helix</keyword>
<keyword evidence="1" id="KW-0472">Membrane</keyword>
<feature type="transmembrane region" description="Helical" evidence="1">
    <location>
        <begin position="24"/>
        <end position="49"/>
    </location>
</feature>
<keyword evidence="1" id="KW-0812">Transmembrane</keyword>
<organism evidence="2 3">
    <name type="scientific">Roseibium denhamense</name>
    <dbReference type="NCBI Taxonomy" id="76305"/>
    <lineage>
        <taxon>Bacteria</taxon>
        <taxon>Pseudomonadati</taxon>
        <taxon>Pseudomonadota</taxon>
        <taxon>Alphaproteobacteria</taxon>
        <taxon>Hyphomicrobiales</taxon>
        <taxon>Stappiaceae</taxon>
        <taxon>Roseibium</taxon>
    </lineage>
</organism>
<comment type="caution">
    <text evidence="2">The sequence shown here is derived from an EMBL/GenBank/DDBJ whole genome shotgun (WGS) entry which is preliminary data.</text>
</comment>
<keyword evidence="3" id="KW-1185">Reference proteome</keyword>
<protein>
    <submittedName>
        <fullName evidence="2">Uncharacterized protein</fullName>
    </submittedName>
</protein>
<sequence length="78" mass="8612">MPMCRRTSNTSKREPGPSSTRLQLLIISSTAGVALIGAGVTAYFMRVLLNNQQAKTKRWRKQLRAAIAHKTSEKGEPT</sequence>
<reference evidence="2 3" key="1">
    <citation type="submission" date="2017-05" db="EMBL/GenBank/DDBJ databases">
        <authorList>
            <person name="Varghese N."/>
            <person name="Submissions S."/>
        </authorList>
    </citation>
    <scope>NUCLEOTIDE SEQUENCE [LARGE SCALE GENOMIC DNA]</scope>
    <source>
        <strain evidence="2 3">DSM 15949</strain>
    </source>
</reference>
<gene>
    <name evidence="2" type="ORF">SAMN06265374_4241</name>
</gene>
<proteinExistence type="predicted"/>
<dbReference type="EMBL" id="FXTT01000007">
    <property type="protein sequence ID" value="SMP36673.1"/>
    <property type="molecule type" value="Genomic_DNA"/>
</dbReference>
<evidence type="ECO:0000313" key="3">
    <source>
        <dbReference type="Proteomes" id="UP001157914"/>
    </source>
</evidence>
<evidence type="ECO:0000313" key="2">
    <source>
        <dbReference type="EMBL" id="SMP36673.1"/>
    </source>
</evidence>
<dbReference type="Proteomes" id="UP001157914">
    <property type="component" value="Unassembled WGS sequence"/>
</dbReference>
<dbReference type="RefSeq" id="WP_155192375.1">
    <property type="nucleotide sequence ID" value="NZ_BAAAEA010000005.1"/>
</dbReference>
<evidence type="ECO:0000256" key="1">
    <source>
        <dbReference type="SAM" id="Phobius"/>
    </source>
</evidence>
<name>A0ABY1PL84_9HYPH</name>
<accession>A0ABY1PL84</accession>